<accession>A0A4S2DRL8</accession>
<proteinExistence type="predicted"/>
<organism evidence="2 3">
    <name type="scientific">Clostridium sartagoforme</name>
    <dbReference type="NCBI Taxonomy" id="84031"/>
    <lineage>
        <taxon>Bacteria</taxon>
        <taxon>Bacillati</taxon>
        <taxon>Bacillota</taxon>
        <taxon>Clostridia</taxon>
        <taxon>Eubacteriales</taxon>
        <taxon>Clostridiaceae</taxon>
        <taxon>Clostridium</taxon>
    </lineage>
</organism>
<keyword evidence="1" id="KW-0812">Transmembrane</keyword>
<dbReference type="RefSeq" id="WP_136004594.1">
    <property type="nucleotide sequence ID" value="NZ_SRYR01000001.1"/>
</dbReference>
<name>A0A4S2DRL8_9CLOT</name>
<evidence type="ECO:0000313" key="3">
    <source>
        <dbReference type="Proteomes" id="UP000306888"/>
    </source>
</evidence>
<dbReference type="EMBL" id="SRYR01000001">
    <property type="protein sequence ID" value="TGY43844.1"/>
    <property type="molecule type" value="Genomic_DNA"/>
</dbReference>
<evidence type="ECO:0000256" key="1">
    <source>
        <dbReference type="SAM" id="Phobius"/>
    </source>
</evidence>
<keyword evidence="1" id="KW-0472">Membrane</keyword>
<feature type="transmembrane region" description="Helical" evidence="1">
    <location>
        <begin position="12"/>
        <end position="43"/>
    </location>
</feature>
<gene>
    <name evidence="2" type="ORF">E5347_03235</name>
</gene>
<keyword evidence="3" id="KW-1185">Reference proteome</keyword>
<evidence type="ECO:0008006" key="4">
    <source>
        <dbReference type="Google" id="ProtNLM"/>
    </source>
</evidence>
<dbReference type="AlphaFoldDB" id="A0A4S2DRL8"/>
<evidence type="ECO:0000313" key="2">
    <source>
        <dbReference type="EMBL" id="TGY43844.1"/>
    </source>
</evidence>
<reference evidence="2 3" key="1">
    <citation type="submission" date="2019-04" db="EMBL/GenBank/DDBJ databases">
        <title>Microbes associate with the intestines of laboratory mice.</title>
        <authorList>
            <person name="Navarre W."/>
            <person name="Wong E."/>
            <person name="Huang K."/>
            <person name="Tropini C."/>
            <person name="Ng K."/>
            <person name="Yu B."/>
        </authorList>
    </citation>
    <scope>NUCLEOTIDE SEQUENCE [LARGE SCALE GENOMIC DNA]</scope>
    <source>
        <strain evidence="2 3">NM50_B9-20</strain>
    </source>
</reference>
<dbReference type="OrthoDB" id="3174166at2"/>
<protein>
    <recommendedName>
        <fullName evidence="4">Zn-finger containing protein</fullName>
    </recommendedName>
</protein>
<sequence length="140" mass="16352">MKFLNGIYGIDYLTLFLLILSSLFNIWTITLPLGFICLILSFFRMLSKNHYKRRSENQSFVRIVNKPLGKLGMALPYNSNPITMNDFIYGFSLLGNKIKNWSQYKITKCPSCGQKLRLPRRKGKIVVTCRRCNNKFDLRT</sequence>
<comment type="caution">
    <text evidence="2">The sequence shown here is derived from an EMBL/GenBank/DDBJ whole genome shotgun (WGS) entry which is preliminary data.</text>
</comment>
<dbReference type="Proteomes" id="UP000306888">
    <property type="component" value="Unassembled WGS sequence"/>
</dbReference>
<keyword evidence="1" id="KW-1133">Transmembrane helix</keyword>